<accession>A0A2P9AVY7</accession>
<gene>
    <name evidence="1" type="ORF">BQ8482_70041</name>
</gene>
<name>A0A2P9AVY7_9HYPH</name>
<evidence type="ECO:0000313" key="2">
    <source>
        <dbReference type="Proteomes" id="UP000245698"/>
    </source>
</evidence>
<sequence>MRKHPGGEILAQKIRSHLTVTTSGVQRVLGSRAFATVMQPGALIKNSACVRRLSRRERLLLKLKPGSARTIRDGAAL</sequence>
<dbReference type="EMBL" id="FUIG01000081">
    <property type="protein sequence ID" value="SJM35311.1"/>
    <property type="molecule type" value="Genomic_DNA"/>
</dbReference>
<keyword evidence="2" id="KW-1185">Reference proteome</keyword>
<dbReference type="Proteomes" id="UP000245698">
    <property type="component" value="Unassembled WGS sequence"/>
</dbReference>
<protein>
    <submittedName>
        <fullName evidence="1">Uncharacterized protein</fullName>
    </submittedName>
</protein>
<proteinExistence type="predicted"/>
<organism evidence="1 2">
    <name type="scientific">Mesorhizobium delmotii</name>
    <dbReference type="NCBI Taxonomy" id="1631247"/>
    <lineage>
        <taxon>Bacteria</taxon>
        <taxon>Pseudomonadati</taxon>
        <taxon>Pseudomonadota</taxon>
        <taxon>Alphaproteobacteria</taxon>
        <taxon>Hyphomicrobiales</taxon>
        <taxon>Phyllobacteriaceae</taxon>
        <taxon>Mesorhizobium</taxon>
    </lineage>
</organism>
<reference evidence="2" key="1">
    <citation type="submission" date="2016-12" db="EMBL/GenBank/DDBJ databases">
        <authorList>
            <person name="Brunel B."/>
        </authorList>
    </citation>
    <scope>NUCLEOTIDE SEQUENCE [LARGE SCALE GENOMIC DNA]</scope>
</reference>
<evidence type="ECO:0000313" key="1">
    <source>
        <dbReference type="EMBL" id="SJM35311.1"/>
    </source>
</evidence>
<dbReference type="AlphaFoldDB" id="A0A2P9AVY7"/>